<dbReference type="Proteomes" id="UP001157733">
    <property type="component" value="Chromosome"/>
</dbReference>
<accession>A0ABN8W496</accession>
<sequence>MPMTASKATPSLIIPSSFLNLHLEFEVAAPPLWFGLMRVLLRMPYKLLRKYLISVRDGLALI</sequence>
<evidence type="ECO:0000313" key="2">
    <source>
        <dbReference type="Proteomes" id="UP001157733"/>
    </source>
</evidence>
<proteinExistence type="predicted"/>
<reference evidence="1 2" key="1">
    <citation type="submission" date="2022-09" db="EMBL/GenBank/DDBJ databases">
        <authorList>
            <person name="Kop L."/>
        </authorList>
    </citation>
    <scope>NUCLEOTIDE SEQUENCE [LARGE SCALE GENOMIC DNA]</scope>
    <source>
        <strain evidence="1 2">347</strain>
    </source>
</reference>
<keyword evidence="2" id="KW-1185">Reference proteome</keyword>
<name>A0ABN8W496_9BACT</name>
<dbReference type="EMBL" id="OX336137">
    <property type="protein sequence ID" value="CAI2718975.1"/>
    <property type="molecule type" value="Genomic_DNA"/>
</dbReference>
<gene>
    <name evidence="1" type="ORF">NSPWAT_2119</name>
</gene>
<evidence type="ECO:0000313" key="1">
    <source>
        <dbReference type="EMBL" id="CAI2718975.1"/>
    </source>
</evidence>
<protein>
    <submittedName>
        <fullName evidence="1">Uncharacterized protein</fullName>
    </submittedName>
</protein>
<organism evidence="1 2">
    <name type="scientific">Nitrospina watsonii</name>
    <dbReference type="NCBI Taxonomy" id="1323948"/>
    <lineage>
        <taxon>Bacteria</taxon>
        <taxon>Pseudomonadati</taxon>
        <taxon>Nitrospinota/Tectimicrobiota group</taxon>
        <taxon>Nitrospinota</taxon>
        <taxon>Nitrospinia</taxon>
        <taxon>Nitrospinales</taxon>
        <taxon>Nitrospinaceae</taxon>
        <taxon>Nitrospina</taxon>
    </lineage>
</organism>